<feature type="binding site" evidence="7">
    <location>
        <position position="204"/>
    </location>
    <ligand>
        <name>ATP</name>
        <dbReference type="ChEBI" id="CHEBI:30616"/>
    </ligand>
</feature>
<feature type="binding site" evidence="7">
    <location>
        <position position="383"/>
    </location>
    <ligand>
        <name>ATP</name>
        <dbReference type="ChEBI" id="CHEBI:30616"/>
    </ligand>
</feature>
<keyword evidence="14" id="KW-1185">Reference proteome</keyword>
<dbReference type="CDD" id="cd10314">
    <property type="entry name" value="FAM20_C"/>
    <property type="match status" value="1"/>
</dbReference>
<keyword evidence="7" id="KW-0067">ATP-binding</keyword>
<dbReference type="EMBL" id="CAJFCV020000003">
    <property type="protein sequence ID" value="CAG9110448.1"/>
    <property type="molecule type" value="Genomic_DNA"/>
</dbReference>
<dbReference type="Proteomes" id="UP000582659">
    <property type="component" value="Unassembled WGS sequence"/>
</dbReference>
<keyword evidence="4" id="KW-1015">Disulfide bond</keyword>
<feature type="region of interest" description="Disordered" evidence="9">
    <location>
        <begin position="508"/>
        <end position="575"/>
    </location>
</feature>
<evidence type="ECO:0000256" key="1">
    <source>
        <dbReference type="ARBA" id="ARBA00004555"/>
    </source>
</evidence>
<evidence type="ECO:0000313" key="12">
    <source>
        <dbReference type="EMBL" id="CAG9110448.1"/>
    </source>
</evidence>
<dbReference type="eggNOG" id="KOG3829">
    <property type="taxonomic scope" value="Eukaryota"/>
</dbReference>
<dbReference type="EMBL" id="CAJFDI010000003">
    <property type="protein sequence ID" value="CAD5222485.1"/>
    <property type="molecule type" value="Genomic_DNA"/>
</dbReference>
<evidence type="ECO:0000256" key="4">
    <source>
        <dbReference type="ARBA" id="ARBA00023157"/>
    </source>
</evidence>
<feature type="binding site" evidence="7">
    <location>
        <position position="225"/>
    </location>
    <ligand>
        <name>ATP</name>
        <dbReference type="ChEBI" id="CHEBI:30616"/>
    </ligand>
</feature>
<evidence type="ECO:0000259" key="10">
    <source>
        <dbReference type="Pfam" id="PF06702"/>
    </source>
</evidence>
<feature type="binding site" evidence="7">
    <location>
        <begin position="307"/>
        <end position="310"/>
    </location>
    <ligand>
        <name>ATP</name>
        <dbReference type="ChEBI" id="CHEBI:30616"/>
    </ligand>
</feature>
<feature type="binding site" evidence="7">
    <location>
        <position position="188"/>
    </location>
    <ligand>
        <name>ATP</name>
        <dbReference type="ChEBI" id="CHEBI:30616"/>
    </ligand>
</feature>
<keyword evidence="8" id="KW-0464">Manganese</keyword>
<accession>A0A1I7SQV5</accession>
<keyword evidence="8" id="KW-0479">Metal-binding</keyword>
<comment type="cofactor">
    <cofactor evidence="8">
        <name>Mn(2+)</name>
        <dbReference type="ChEBI" id="CHEBI:29035"/>
    </cofactor>
</comment>
<dbReference type="Proteomes" id="UP000659654">
    <property type="component" value="Unassembled WGS sequence"/>
</dbReference>
<organism evidence="13 15">
    <name type="scientific">Bursaphelenchus xylophilus</name>
    <name type="common">Pinewood nematode worm</name>
    <name type="synonym">Aphelenchoides xylophilus</name>
    <dbReference type="NCBI Taxonomy" id="6326"/>
    <lineage>
        <taxon>Eukaryota</taxon>
        <taxon>Metazoa</taxon>
        <taxon>Ecdysozoa</taxon>
        <taxon>Nematoda</taxon>
        <taxon>Chromadorea</taxon>
        <taxon>Rhabditida</taxon>
        <taxon>Tylenchina</taxon>
        <taxon>Tylenchomorpha</taxon>
        <taxon>Aphelenchoidea</taxon>
        <taxon>Aphelenchoididae</taxon>
        <taxon>Bursaphelenchus</taxon>
    </lineage>
</organism>
<evidence type="ECO:0000313" key="15">
    <source>
        <dbReference type="WBParaSite" id="BXY_1541800.1"/>
    </source>
</evidence>
<gene>
    <name evidence="11" type="ORF">BXYJ_LOCUS7453</name>
</gene>
<name>A0A1I7SQV5_BURXY</name>
<dbReference type="Proteomes" id="UP000095284">
    <property type="component" value="Unplaced"/>
</dbReference>
<dbReference type="PANTHER" id="PTHR12450">
    <property type="entry name" value="DENTIN MATRIX PROTEIN 4 PROTEIN FAM20"/>
    <property type="match status" value="1"/>
</dbReference>
<feature type="active site" evidence="6">
    <location>
        <position position="378"/>
    </location>
</feature>
<evidence type="ECO:0000313" key="13">
    <source>
        <dbReference type="Proteomes" id="UP000095284"/>
    </source>
</evidence>
<dbReference type="PANTHER" id="PTHR12450:SF22">
    <property type="entry name" value="EXTRACELLULAR SERINE_THREONINE PROTEIN CG31145"/>
    <property type="match status" value="1"/>
</dbReference>
<dbReference type="GO" id="GO:0005524">
    <property type="term" value="F:ATP binding"/>
    <property type="evidence" value="ECO:0007669"/>
    <property type="project" value="UniProtKB-KW"/>
</dbReference>
<keyword evidence="7" id="KW-0547">Nucleotide-binding</keyword>
<evidence type="ECO:0000256" key="2">
    <source>
        <dbReference type="ARBA" id="ARBA00006557"/>
    </source>
</evidence>
<evidence type="ECO:0000256" key="6">
    <source>
        <dbReference type="PIRSR" id="PIRSR624869-1"/>
    </source>
</evidence>
<evidence type="ECO:0000313" key="11">
    <source>
        <dbReference type="EMBL" id="CAD5222485.1"/>
    </source>
</evidence>
<dbReference type="Pfam" id="PF06702">
    <property type="entry name" value="Fam20C"/>
    <property type="match status" value="1"/>
</dbReference>
<sequence length="575" mass="66038">MNTLHFYTKRIFALVCLFFFGFLILIASRGPTESADAEFSSKEWINQKQNREYAKHPKFLGPMAKRPGEQLSFQPQPAPAAGIGLVPYSELDIPRNIDEEVVRRLNVHLNGIDLEKMSRKECATNTTLAKYWSDTQGRVVPQKDNWEKFYANIGSCDIYRDESQVQDLLDDLNRIPLKHVAIMEGGTQIKLIFTFENDKQAVFKPMRYGRDYETDPNHFYFGDFERHTAEIATFHLDKILGFRRAVPTAGRVVNITGELLEKAEKRLKKTFFVSPAKNQCFVGKCDYYCDTTHAICGDPDLKEGSVQMFLPDDTSVPRKHNKSPYRRTYSKKTQLAQWQTDMNYCEAKVKTKMPYAHGRSLPDFIDLHILDYLIGNQDRHHYETFNVFDDMPPYSMHLDNGRAFGKTKFDDEDILMPLKQCCVIKPSTLATLLRYYKGPKSLTETLHESLSKDAIAPVLAYKHYPAMERRLGKIMHSVLECLDDRNGPENVVMNEFHNPKVYQFPLQKHDEDEDETAPEQHPAPPADPQHPEQEHPGENQGPPGLLPKPVEGLFKPVEKPQQVANPDGHRMEESA</sequence>
<feature type="binding site" evidence="7">
    <location>
        <position position="399"/>
    </location>
    <ligand>
        <name>ATP</name>
        <dbReference type="ChEBI" id="CHEBI:30616"/>
    </ligand>
</feature>
<evidence type="ECO:0000313" key="14">
    <source>
        <dbReference type="Proteomes" id="UP000659654"/>
    </source>
</evidence>
<keyword evidence="3" id="KW-0333">Golgi apparatus</keyword>
<evidence type="ECO:0000256" key="3">
    <source>
        <dbReference type="ARBA" id="ARBA00023034"/>
    </source>
</evidence>
<dbReference type="GO" id="GO:0046872">
    <property type="term" value="F:metal ion binding"/>
    <property type="evidence" value="ECO:0007669"/>
    <property type="project" value="UniProtKB-KW"/>
</dbReference>
<dbReference type="InterPro" id="IPR009581">
    <property type="entry name" value="FAM20_C"/>
</dbReference>
<dbReference type="OrthoDB" id="8583677at2759"/>
<dbReference type="InterPro" id="IPR024869">
    <property type="entry name" value="FAM20"/>
</dbReference>
<dbReference type="AlphaFoldDB" id="A0A1I7SQV5"/>
<feature type="domain" description="FAM20 C-terminal" evidence="10">
    <location>
        <begin position="271"/>
        <end position="485"/>
    </location>
</feature>
<comment type="similarity">
    <text evidence="2">Belongs to the FAM20 family.</text>
</comment>
<evidence type="ECO:0000256" key="7">
    <source>
        <dbReference type="PIRSR" id="PIRSR624869-2"/>
    </source>
</evidence>
<evidence type="ECO:0000256" key="9">
    <source>
        <dbReference type="SAM" id="MobiDB-lite"/>
    </source>
</evidence>
<reference evidence="12" key="2">
    <citation type="submission" date="2020-08" db="EMBL/GenBank/DDBJ databases">
        <authorList>
            <person name="Kikuchi T."/>
        </authorList>
    </citation>
    <scope>NUCLEOTIDE SEQUENCE</scope>
    <source>
        <strain evidence="11">Ka4C1</strain>
    </source>
</reference>
<dbReference type="GO" id="GO:0004674">
    <property type="term" value="F:protein serine/threonine kinase activity"/>
    <property type="evidence" value="ECO:0007669"/>
    <property type="project" value="TreeGrafter"/>
</dbReference>
<keyword evidence="5" id="KW-0325">Glycoprotein</keyword>
<protein>
    <submittedName>
        <fullName evidence="11">(pine wood nematode) hypothetical protein</fullName>
    </submittedName>
    <submittedName>
        <fullName evidence="15">Fam20C domain-containing protein</fullName>
    </submittedName>
</protein>
<dbReference type="GO" id="GO:0005794">
    <property type="term" value="C:Golgi apparatus"/>
    <property type="evidence" value="ECO:0007669"/>
    <property type="project" value="UniProtKB-SubCell"/>
</dbReference>
<comment type="subcellular location">
    <subcellularLocation>
        <location evidence="1">Golgi apparatus</location>
    </subcellularLocation>
</comment>
<feature type="binding site" evidence="8">
    <location>
        <position position="225"/>
    </location>
    <ligand>
        <name>Mn(2+)</name>
        <dbReference type="ChEBI" id="CHEBI:29035"/>
    </ligand>
</feature>
<proteinExistence type="inferred from homology"/>
<dbReference type="SMR" id="A0A1I7SQV5"/>
<dbReference type="WBParaSite" id="BXY_1541800.1">
    <property type="protein sequence ID" value="BXY_1541800.1"/>
    <property type="gene ID" value="BXY_1541800"/>
</dbReference>
<feature type="binding site" evidence="8">
    <location>
        <position position="399"/>
    </location>
    <ligand>
        <name>Mn(2+)</name>
        <dbReference type="ChEBI" id="CHEBI:29035"/>
    </ligand>
</feature>
<evidence type="ECO:0000256" key="5">
    <source>
        <dbReference type="ARBA" id="ARBA00023180"/>
    </source>
</evidence>
<reference evidence="15" key="1">
    <citation type="submission" date="2016-11" db="UniProtKB">
        <authorList>
            <consortium name="WormBaseParasite"/>
        </authorList>
    </citation>
    <scope>IDENTIFICATION</scope>
</reference>
<evidence type="ECO:0000256" key="8">
    <source>
        <dbReference type="PIRSR" id="PIRSR624869-3"/>
    </source>
</evidence>